<evidence type="ECO:0000313" key="3">
    <source>
        <dbReference type="Proteomes" id="UP001611415"/>
    </source>
</evidence>
<keyword evidence="3" id="KW-1185">Reference proteome</keyword>
<dbReference type="PANTHER" id="PTHR43433:SF1">
    <property type="entry name" value="BLL5160 PROTEIN"/>
    <property type="match status" value="1"/>
</dbReference>
<accession>A0ABW7XB23</accession>
<organism evidence="2 3">
    <name type="scientific">Nocardia xishanensis</name>
    <dbReference type="NCBI Taxonomy" id="238964"/>
    <lineage>
        <taxon>Bacteria</taxon>
        <taxon>Bacillati</taxon>
        <taxon>Actinomycetota</taxon>
        <taxon>Actinomycetes</taxon>
        <taxon>Mycobacteriales</taxon>
        <taxon>Nocardiaceae</taxon>
        <taxon>Nocardia</taxon>
    </lineage>
</organism>
<gene>
    <name evidence="2" type="ORF">ACH49W_32980</name>
</gene>
<dbReference type="InterPro" id="IPR000073">
    <property type="entry name" value="AB_hydrolase_1"/>
</dbReference>
<dbReference type="InterPro" id="IPR050471">
    <property type="entry name" value="AB_hydrolase"/>
</dbReference>
<proteinExistence type="predicted"/>
<reference evidence="2 3" key="1">
    <citation type="submission" date="2024-10" db="EMBL/GenBank/DDBJ databases">
        <title>The Natural Products Discovery Center: Release of the First 8490 Sequenced Strains for Exploring Actinobacteria Biosynthetic Diversity.</title>
        <authorList>
            <person name="Kalkreuter E."/>
            <person name="Kautsar S.A."/>
            <person name="Yang D."/>
            <person name="Bader C.D."/>
            <person name="Teijaro C.N."/>
            <person name="Fluegel L."/>
            <person name="Davis C.M."/>
            <person name="Simpson J.R."/>
            <person name="Lauterbach L."/>
            <person name="Steele A.D."/>
            <person name="Gui C."/>
            <person name="Meng S."/>
            <person name="Li G."/>
            <person name="Viehrig K."/>
            <person name="Ye F."/>
            <person name="Su P."/>
            <person name="Kiefer A.F."/>
            <person name="Nichols A."/>
            <person name="Cepeda A.J."/>
            <person name="Yan W."/>
            <person name="Fan B."/>
            <person name="Jiang Y."/>
            <person name="Adhikari A."/>
            <person name="Zheng C.-J."/>
            <person name="Schuster L."/>
            <person name="Cowan T.M."/>
            <person name="Smanski M.J."/>
            <person name="Chevrette M.G."/>
            <person name="De Carvalho L.P.S."/>
            <person name="Shen B."/>
        </authorList>
    </citation>
    <scope>NUCLEOTIDE SEQUENCE [LARGE SCALE GENOMIC DNA]</scope>
    <source>
        <strain evidence="2 3">NPDC019275</strain>
    </source>
</reference>
<dbReference type="Proteomes" id="UP001611415">
    <property type="component" value="Unassembled WGS sequence"/>
</dbReference>
<dbReference type="Gene3D" id="3.40.50.1820">
    <property type="entry name" value="alpha/beta hydrolase"/>
    <property type="match status" value="1"/>
</dbReference>
<keyword evidence="2" id="KW-0378">Hydrolase</keyword>
<dbReference type="RefSeq" id="WP_357406172.1">
    <property type="nucleotide sequence ID" value="NZ_JBEYCD010000007.1"/>
</dbReference>
<dbReference type="SUPFAM" id="SSF53474">
    <property type="entry name" value="alpha/beta-Hydrolases"/>
    <property type="match status" value="1"/>
</dbReference>
<comment type="caution">
    <text evidence="2">The sequence shown here is derived from an EMBL/GenBank/DDBJ whole genome shotgun (WGS) entry which is preliminary data.</text>
</comment>
<sequence length="275" mass="28988">METVTSADGTTIAFDRVGDGTAGSVILIGGAFGYRTFPKMVRLSEALAEGYGLTVINYDRRGRGDSGDTPGVYDVYNEIDDIAALIQAAGGSAALFGLSSGAVLALRAAASGRVPGITKVVAFEPPFVVDRSGHVPPADLDVRLHESIAGGKSDKTVRYYMTKAMGVPWTMVTAMRVTPFWKKLRAVAPSTAHDWAVMRQYVRGERLRAVDWSGVTVPTLVVAGADSAALVKNGAKAIAAALPAAEHRELAKLGHDPKVEILAPAAGEFLTRARH</sequence>
<dbReference type="InterPro" id="IPR029058">
    <property type="entry name" value="AB_hydrolase_fold"/>
</dbReference>
<evidence type="ECO:0000313" key="2">
    <source>
        <dbReference type="EMBL" id="MFI2478199.1"/>
    </source>
</evidence>
<dbReference type="EMBL" id="JBIRYO010000035">
    <property type="protein sequence ID" value="MFI2478199.1"/>
    <property type="molecule type" value="Genomic_DNA"/>
</dbReference>
<evidence type="ECO:0000259" key="1">
    <source>
        <dbReference type="Pfam" id="PF12697"/>
    </source>
</evidence>
<dbReference type="GO" id="GO:0016787">
    <property type="term" value="F:hydrolase activity"/>
    <property type="evidence" value="ECO:0007669"/>
    <property type="project" value="UniProtKB-KW"/>
</dbReference>
<name>A0ABW7XB23_9NOCA</name>
<protein>
    <submittedName>
        <fullName evidence="2">Alpha/beta fold hydrolase</fullName>
    </submittedName>
</protein>
<feature type="domain" description="AB hydrolase-1" evidence="1">
    <location>
        <begin position="26"/>
        <end position="257"/>
    </location>
</feature>
<dbReference type="PANTHER" id="PTHR43433">
    <property type="entry name" value="HYDROLASE, ALPHA/BETA FOLD FAMILY PROTEIN"/>
    <property type="match status" value="1"/>
</dbReference>
<dbReference type="Pfam" id="PF12697">
    <property type="entry name" value="Abhydrolase_6"/>
    <property type="match status" value="1"/>
</dbReference>